<dbReference type="AlphaFoldDB" id="A0AAU7BC99"/>
<evidence type="ECO:0000313" key="1">
    <source>
        <dbReference type="EMBL" id="XBG30093.1"/>
    </source>
</evidence>
<dbReference type="EMBL" id="CP157179">
    <property type="protein sequence ID" value="XBG30093.1"/>
    <property type="molecule type" value="Genomic_DNA"/>
</dbReference>
<organism evidence="1">
    <name type="scientific">Pseudomonas sp. 13.2</name>
    <dbReference type="NCBI Taxonomy" id="3144665"/>
    <lineage>
        <taxon>Bacteria</taxon>
        <taxon>Pseudomonadati</taxon>
        <taxon>Pseudomonadota</taxon>
        <taxon>Gammaproteobacteria</taxon>
        <taxon>Pseudomonadales</taxon>
        <taxon>Pseudomonadaceae</taxon>
        <taxon>Pseudomonas</taxon>
    </lineage>
</organism>
<accession>A0AAU7BC99</accession>
<protein>
    <recommendedName>
        <fullName evidence="2">Phage protein</fullName>
    </recommendedName>
</protein>
<proteinExistence type="predicted"/>
<sequence length="118" mass="13686">MINKKDYLKQLDLVSYERRAAANSLLKRLGIQVQFKRDNPNRFQCRVLDKSDEAVSDDLQQMLFGILYEDDHATTQPLDPDIYDRQVEQGLITAAVAIREQEQDGIGWQWFGGKLKRS</sequence>
<reference evidence="1" key="1">
    <citation type="journal article" date="2019" name="Microbiol. Resour. Announc.">
        <title>Draft Genome Sequences of Five Environmental Bacterial Isolates That Degrade Polyethylene Terephthalate Plastic.</title>
        <authorList>
            <person name="Leon-Zayas R."/>
            <person name="Roberts C."/>
            <person name="Vague M."/>
            <person name="Mellies J.L."/>
        </authorList>
    </citation>
    <scope>NUCLEOTIDE SEQUENCE</scope>
    <source>
        <strain evidence="1">13.2</strain>
    </source>
</reference>
<evidence type="ECO:0008006" key="2">
    <source>
        <dbReference type="Google" id="ProtNLM"/>
    </source>
</evidence>
<gene>
    <name evidence="1" type="ORF">ABH853_14345</name>
</gene>
<reference evidence="1" key="2">
    <citation type="submission" date="2024-05" db="EMBL/GenBank/DDBJ databases">
        <authorList>
            <person name="Mellies J."/>
            <person name="Newton I."/>
        </authorList>
    </citation>
    <scope>NUCLEOTIDE SEQUENCE</scope>
    <source>
        <strain evidence="1">13.2</strain>
    </source>
</reference>
<name>A0AAU7BC99_9PSED</name>